<comment type="pathway">
    <text evidence="2">Glycan biosynthesis; alginate biosynthesis.</text>
</comment>
<comment type="similarity">
    <text evidence="3">Belongs to the AlgF family.</text>
</comment>
<dbReference type="GO" id="GO:0016740">
    <property type="term" value="F:transferase activity"/>
    <property type="evidence" value="ECO:0007669"/>
    <property type="project" value="UniProtKB-KW"/>
</dbReference>
<reference evidence="9 10" key="1">
    <citation type="submission" date="2018-04" db="EMBL/GenBank/DDBJ databases">
        <title>Genomic Encyclopedia of Archaeal and Bacterial Type Strains, Phase II (KMG-II): from individual species to whole genera.</title>
        <authorList>
            <person name="Goeker M."/>
        </authorList>
    </citation>
    <scope>NUCLEOTIDE SEQUENCE [LARGE SCALE GENOMIC DNA]</scope>
    <source>
        <strain evidence="9 10">DSM 12244</strain>
    </source>
</reference>
<dbReference type="RefSeq" id="WP_025048488.1">
    <property type="nucleotide sequence ID" value="NZ_QBKU01000003.1"/>
</dbReference>
<keyword evidence="9" id="KW-0808">Transferase</keyword>
<evidence type="ECO:0000256" key="6">
    <source>
        <dbReference type="ARBA" id="ARBA00022764"/>
    </source>
</evidence>
<feature type="signal peptide" evidence="8">
    <location>
        <begin position="1"/>
        <end position="23"/>
    </location>
</feature>
<dbReference type="Pfam" id="PF11182">
    <property type="entry name" value="AlgF"/>
    <property type="match status" value="1"/>
</dbReference>
<organism evidence="9 10">
    <name type="scientific">Sulfitobacter mediterraneus</name>
    <dbReference type="NCBI Taxonomy" id="83219"/>
    <lineage>
        <taxon>Bacteria</taxon>
        <taxon>Pseudomonadati</taxon>
        <taxon>Pseudomonadota</taxon>
        <taxon>Alphaproteobacteria</taxon>
        <taxon>Rhodobacterales</taxon>
        <taxon>Roseobacteraceae</taxon>
        <taxon>Sulfitobacter</taxon>
    </lineage>
</organism>
<name>A0A2T6CGB4_9RHOB</name>
<accession>A0A2T6CGB4</accession>
<proteinExistence type="inferred from homology"/>
<evidence type="ECO:0000256" key="5">
    <source>
        <dbReference type="ARBA" id="ARBA00022729"/>
    </source>
</evidence>
<dbReference type="EMBL" id="QBKU01000003">
    <property type="protein sequence ID" value="PTX74541.1"/>
    <property type="molecule type" value="Genomic_DNA"/>
</dbReference>
<sequence>MISLEFRILCIAVAFWAASSALAQDNSLYTEAASDDASFVRFVGFQGGTLASFAGKTFDLSLVDAGAYIPVSSSTLEDVPAGRFQTVLRKVDGSVVTVVEAARNRQTKVFLFLINTTQQPLELRLADNSATVIEAVPSGESGQRGVNPVSVSLGVFAQGADNPLGAFDVQLQRGQNLSFVATEQGIELIENSFGPVAK</sequence>
<comment type="subcellular location">
    <subcellularLocation>
        <location evidence="1">Periplasm</location>
    </subcellularLocation>
</comment>
<evidence type="ECO:0000256" key="3">
    <source>
        <dbReference type="ARBA" id="ARBA00010033"/>
    </source>
</evidence>
<protein>
    <recommendedName>
        <fullName evidence="4">Alginate biosynthesis protein AlgF</fullName>
    </recommendedName>
</protein>
<feature type="chain" id="PRO_5015457047" description="Alginate biosynthesis protein AlgF" evidence="8">
    <location>
        <begin position="24"/>
        <end position="198"/>
    </location>
</feature>
<dbReference type="Proteomes" id="UP000244092">
    <property type="component" value="Unassembled WGS sequence"/>
</dbReference>
<evidence type="ECO:0000313" key="9">
    <source>
        <dbReference type="EMBL" id="PTX74541.1"/>
    </source>
</evidence>
<evidence type="ECO:0000256" key="4">
    <source>
        <dbReference type="ARBA" id="ARBA00013964"/>
    </source>
</evidence>
<evidence type="ECO:0000256" key="2">
    <source>
        <dbReference type="ARBA" id="ARBA00005182"/>
    </source>
</evidence>
<evidence type="ECO:0000313" key="10">
    <source>
        <dbReference type="Proteomes" id="UP000244092"/>
    </source>
</evidence>
<keyword evidence="6" id="KW-0574">Periplasm</keyword>
<evidence type="ECO:0000256" key="1">
    <source>
        <dbReference type="ARBA" id="ARBA00004418"/>
    </source>
</evidence>
<dbReference type="InterPro" id="IPR035422">
    <property type="entry name" value="AlgF"/>
</dbReference>
<keyword evidence="7" id="KW-0016">Alginate biosynthesis</keyword>
<comment type="caution">
    <text evidence="9">The sequence shown here is derived from an EMBL/GenBank/DDBJ whole genome shotgun (WGS) entry which is preliminary data.</text>
</comment>
<dbReference type="AlphaFoldDB" id="A0A2T6CGB4"/>
<dbReference type="GO" id="GO:0042121">
    <property type="term" value="P:alginic acid biosynthetic process"/>
    <property type="evidence" value="ECO:0007669"/>
    <property type="project" value="UniProtKB-UniPathway"/>
</dbReference>
<dbReference type="GO" id="GO:0042597">
    <property type="term" value="C:periplasmic space"/>
    <property type="evidence" value="ECO:0007669"/>
    <property type="project" value="UniProtKB-SubCell"/>
</dbReference>
<keyword evidence="5 8" id="KW-0732">Signal</keyword>
<evidence type="ECO:0000256" key="8">
    <source>
        <dbReference type="SAM" id="SignalP"/>
    </source>
</evidence>
<dbReference type="UniPathway" id="UPA00286"/>
<dbReference type="OrthoDB" id="7872201at2"/>
<gene>
    <name evidence="9" type="ORF">C8N31_10317</name>
</gene>
<evidence type="ECO:0000256" key="7">
    <source>
        <dbReference type="ARBA" id="ARBA00022841"/>
    </source>
</evidence>